<evidence type="ECO:0000313" key="7">
    <source>
        <dbReference type="EMBL" id="AYF78305.1"/>
    </source>
</evidence>
<feature type="domain" description="FtsK" evidence="6">
    <location>
        <begin position="361"/>
        <end position="537"/>
    </location>
</feature>
<organism evidence="7 8">
    <name type="scientific">Nocardia yunnanensis</name>
    <dbReference type="NCBI Taxonomy" id="2382165"/>
    <lineage>
        <taxon>Bacteria</taxon>
        <taxon>Bacillati</taxon>
        <taxon>Actinomycetota</taxon>
        <taxon>Actinomycetes</taxon>
        <taxon>Mycobacteriales</taxon>
        <taxon>Nocardiaceae</taxon>
        <taxon>Nocardia</taxon>
    </lineage>
</organism>
<evidence type="ECO:0000256" key="1">
    <source>
        <dbReference type="ARBA" id="ARBA00022741"/>
    </source>
</evidence>
<dbReference type="OrthoDB" id="3315716at2"/>
<dbReference type="CDD" id="cd01127">
    <property type="entry name" value="TrwB_TraG_TraD_VirD4"/>
    <property type="match status" value="1"/>
</dbReference>
<dbReference type="KEGG" id="nyu:D7D52_35805"/>
<feature type="binding site" evidence="3">
    <location>
        <begin position="378"/>
        <end position="385"/>
    </location>
    <ligand>
        <name>ATP</name>
        <dbReference type="ChEBI" id="CHEBI:30616"/>
    </ligand>
</feature>
<dbReference type="GO" id="GO:0005524">
    <property type="term" value="F:ATP binding"/>
    <property type="evidence" value="ECO:0007669"/>
    <property type="project" value="UniProtKB-UniRule"/>
</dbReference>
<feature type="compositionally biased region" description="Acidic residues" evidence="4">
    <location>
        <begin position="673"/>
        <end position="691"/>
    </location>
</feature>
<dbReference type="GO" id="GO:0003677">
    <property type="term" value="F:DNA binding"/>
    <property type="evidence" value="ECO:0007669"/>
    <property type="project" value="InterPro"/>
</dbReference>
<keyword evidence="5" id="KW-0812">Transmembrane</keyword>
<reference evidence="7 8" key="1">
    <citation type="submission" date="2018-09" db="EMBL/GenBank/DDBJ databases">
        <title>Nocardia yunnanensis sp. nov., an actinomycete isolated from a soil sample.</title>
        <authorList>
            <person name="Zhang J."/>
        </authorList>
    </citation>
    <scope>NUCLEOTIDE SEQUENCE [LARGE SCALE GENOMIC DNA]</scope>
    <source>
        <strain evidence="7 8">CFHS0054</strain>
    </source>
</reference>
<keyword evidence="5" id="KW-0472">Membrane</keyword>
<keyword evidence="1 3" id="KW-0547">Nucleotide-binding</keyword>
<dbReference type="Proteomes" id="UP000267164">
    <property type="component" value="Chromosome"/>
</dbReference>
<protein>
    <recommendedName>
        <fullName evidence="6">FtsK domain-containing protein</fullName>
    </recommendedName>
</protein>
<feature type="region of interest" description="Disordered" evidence="4">
    <location>
        <begin position="602"/>
        <end position="691"/>
    </location>
</feature>
<gene>
    <name evidence="7" type="ORF">D7D52_35805</name>
</gene>
<dbReference type="PANTHER" id="PTHR22683:SF41">
    <property type="entry name" value="DNA TRANSLOCASE FTSK"/>
    <property type="match status" value="1"/>
</dbReference>
<feature type="region of interest" description="Disordered" evidence="4">
    <location>
        <begin position="1"/>
        <end position="59"/>
    </location>
</feature>
<keyword evidence="5" id="KW-1133">Transmembrane helix</keyword>
<feature type="transmembrane region" description="Helical" evidence="5">
    <location>
        <begin position="144"/>
        <end position="161"/>
    </location>
</feature>
<dbReference type="InterPro" id="IPR050206">
    <property type="entry name" value="FtsK/SpoIIIE/SftA"/>
</dbReference>
<dbReference type="AlphaFoldDB" id="A0A386ZP19"/>
<evidence type="ECO:0000313" key="8">
    <source>
        <dbReference type="Proteomes" id="UP000267164"/>
    </source>
</evidence>
<evidence type="ECO:0000259" key="6">
    <source>
        <dbReference type="PROSITE" id="PS50901"/>
    </source>
</evidence>
<feature type="compositionally biased region" description="Polar residues" evidence="4">
    <location>
        <begin position="614"/>
        <end position="623"/>
    </location>
</feature>
<accession>A0A386ZP19</accession>
<dbReference type="Gene3D" id="3.40.50.300">
    <property type="entry name" value="P-loop containing nucleotide triphosphate hydrolases"/>
    <property type="match status" value="1"/>
</dbReference>
<keyword evidence="2 3" id="KW-0067">ATP-binding</keyword>
<evidence type="ECO:0000256" key="3">
    <source>
        <dbReference type="PROSITE-ProRule" id="PRU00289"/>
    </source>
</evidence>
<keyword evidence="8" id="KW-1185">Reference proteome</keyword>
<evidence type="ECO:0000256" key="5">
    <source>
        <dbReference type="SAM" id="Phobius"/>
    </source>
</evidence>
<dbReference type="PANTHER" id="PTHR22683">
    <property type="entry name" value="SPORULATION PROTEIN RELATED"/>
    <property type="match status" value="1"/>
</dbReference>
<dbReference type="SUPFAM" id="SSF52540">
    <property type="entry name" value="P-loop containing nucleoside triphosphate hydrolases"/>
    <property type="match status" value="1"/>
</dbReference>
<evidence type="ECO:0000256" key="4">
    <source>
        <dbReference type="SAM" id="MobiDB-lite"/>
    </source>
</evidence>
<dbReference type="EMBL" id="CP032568">
    <property type="protein sequence ID" value="AYF78305.1"/>
    <property type="molecule type" value="Genomic_DNA"/>
</dbReference>
<dbReference type="InterPro" id="IPR027417">
    <property type="entry name" value="P-loop_NTPase"/>
</dbReference>
<proteinExistence type="predicted"/>
<name>A0A386ZP19_9NOCA</name>
<feature type="compositionally biased region" description="Basic residues" evidence="4">
    <location>
        <begin position="15"/>
        <end position="29"/>
    </location>
</feature>
<evidence type="ECO:0000256" key="2">
    <source>
        <dbReference type="ARBA" id="ARBA00022840"/>
    </source>
</evidence>
<dbReference type="PROSITE" id="PS50901">
    <property type="entry name" value="FTSK"/>
    <property type="match status" value="1"/>
</dbReference>
<sequence length="691" mass="74479">MAPGQHRPGQGIRRENRHRPHGQQLRHRPGPVPPRRCARPAGAARPETAGGLDHPARCRWPAQGRAGGVRAGLPTPIRLGACGARRPVRMQPADQPNEMGNPMANGARGGGAVNPLVPLGILAAIAGAWLFGGMFYFAFGPLGLAGFLAVVATPIVGRVWSKASKASAQRQAEDDRQAQWAAFLATFEPELHEVLYRLHDERTAAKMWAAMSLGSVGRWIGSGDNARWEPATYPHVVHIEPAAIGARVRLQMLAGQSPDHFEKRRGEIKTALNITAVRMAGDSGETVDLDLMVFDPLQGMTMSPLIDDATNARIVAAVKAARNDDEMNVLLKAACADLQLTVPVDGLSVYDDILIGPDEEGGMLTVNLAADDHLAVAGTTRAGKSVFIYNILAAAMLMRDCKVVLIDPNGATSPPWYQSAHLLCDTRDADAAVKVLEAVMAEMERRQKLLIQLRTDKITRFTKDLPLWLVVVEEASNYKDNPKFMILLEKISAQAAKYGIDLVVIAQKLSGENVPTAARAQLSGRVTLRLNDPADYRMVHPNAPQFAEDILLKSKTPQGVGIASLPCHVDPVRFRALFLPIQACFVIGDMIIAVRGEERPLPGSEPLALPPGPSATQDSNSVDTIKPPASTPRPTKATEDRPTSKLPILPKLPQFGAGRTVVPFDRTARPDPAEDTDLDSTDDQSEDTGTA</sequence>
<dbReference type="Pfam" id="PF01580">
    <property type="entry name" value="FtsK_SpoIIIE"/>
    <property type="match status" value="1"/>
</dbReference>
<dbReference type="InterPro" id="IPR002543">
    <property type="entry name" value="FtsK_dom"/>
</dbReference>
<feature type="transmembrane region" description="Helical" evidence="5">
    <location>
        <begin position="116"/>
        <end position="138"/>
    </location>
</feature>